<keyword evidence="1" id="KW-1133">Transmembrane helix</keyword>
<evidence type="ECO:0000256" key="1">
    <source>
        <dbReference type="SAM" id="Phobius"/>
    </source>
</evidence>
<evidence type="ECO:0000313" key="3">
    <source>
        <dbReference type="Proteomes" id="UP001164929"/>
    </source>
</evidence>
<dbReference type="EMBL" id="JAQIZT010000014">
    <property type="protein sequence ID" value="KAJ6971423.1"/>
    <property type="molecule type" value="Genomic_DNA"/>
</dbReference>
<evidence type="ECO:0000313" key="2">
    <source>
        <dbReference type="EMBL" id="KAJ6971423.1"/>
    </source>
</evidence>
<comment type="caution">
    <text evidence="2">The sequence shown here is derived from an EMBL/GenBank/DDBJ whole genome shotgun (WGS) entry which is preliminary data.</text>
</comment>
<name>A0AAD6PZB4_9ROSI</name>
<feature type="transmembrane region" description="Helical" evidence="1">
    <location>
        <begin position="15"/>
        <end position="33"/>
    </location>
</feature>
<dbReference type="AlphaFoldDB" id="A0AAD6PZB4"/>
<keyword evidence="1" id="KW-0472">Membrane</keyword>
<protein>
    <submittedName>
        <fullName evidence="2">Uncharacterized protein</fullName>
    </submittedName>
</protein>
<organism evidence="2 3">
    <name type="scientific">Populus alba x Populus x berolinensis</name>
    <dbReference type="NCBI Taxonomy" id="444605"/>
    <lineage>
        <taxon>Eukaryota</taxon>
        <taxon>Viridiplantae</taxon>
        <taxon>Streptophyta</taxon>
        <taxon>Embryophyta</taxon>
        <taxon>Tracheophyta</taxon>
        <taxon>Spermatophyta</taxon>
        <taxon>Magnoliopsida</taxon>
        <taxon>eudicotyledons</taxon>
        <taxon>Gunneridae</taxon>
        <taxon>Pentapetalae</taxon>
        <taxon>rosids</taxon>
        <taxon>fabids</taxon>
        <taxon>Malpighiales</taxon>
        <taxon>Salicaceae</taxon>
        <taxon>Saliceae</taxon>
        <taxon>Populus</taxon>
    </lineage>
</organism>
<keyword evidence="1" id="KW-0812">Transmembrane</keyword>
<feature type="transmembrane region" description="Helical" evidence="1">
    <location>
        <begin position="67"/>
        <end position="86"/>
    </location>
</feature>
<sequence>MLLAFHSCYFKSSPFLYSILIHLSFKFVSTQLLCFPPPFLPRKQFLLCFFFCFCRRCFLLYIGHALFYLFCFLSNILFCFAGSAFYSSLDLRLCKV</sequence>
<dbReference type="Proteomes" id="UP001164929">
    <property type="component" value="Chromosome 14"/>
</dbReference>
<accession>A0AAD6PZB4</accession>
<keyword evidence="3" id="KW-1185">Reference proteome</keyword>
<gene>
    <name evidence="2" type="ORF">NC653_032051</name>
</gene>
<proteinExistence type="predicted"/>
<reference evidence="2" key="1">
    <citation type="journal article" date="2023" name="Mol. Ecol. Resour.">
        <title>Chromosome-level genome assembly of a triploid poplar Populus alba 'Berolinensis'.</title>
        <authorList>
            <person name="Chen S."/>
            <person name="Yu Y."/>
            <person name="Wang X."/>
            <person name="Wang S."/>
            <person name="Zhang T."/>
            <person name="Zhou Y."/>
            <person name="He R."/>
            <person name="Meng N."/>
            <person name="Wang Y."/>
            <person name="Liu W."/>
            <person name="Liu Z."/>
            <person name="Liu J."/>
            <person name="Guo Q."/>
            <person name="Huang H."/>
            <person name="Sederoff R.R."/>
            <person name="Wang G."/>
            <person name="Qu G."/>
            <person name="Chen S."/>
        </authorList>
    </citation>
    <scope>NUCLEOTIDE SEQUENCE</scope>
    <source>
        <strain evidence="2">SC-2020</strain>
    </source>
</reference>